<evidence type="ECO:0000313" key="4">
    <source>
        <dbReference type="Proteomes" id="UP000094094"/>
    </source>
</evidence>
<feature type="region of interest" description="Disordered" evidence="1">
    <location>
        <begin position="26"/>
        <end position="45"/>
    </location>
</feature>
<feature type="chain" id="PRO_5009101073" description="Chitin-binding type-3 domain-containing protein" evidence="2">
    <location>
        <begin position="29"/>
        <end position="93"/>
    </location>
</feature>
<evidence type="ECO:0000313" key="3">
    <source>
        <dbReference type="EMBL" id="AOP48090.1"/>
    </source>
</evidence>
<gene>
    <name evidence="3" type="ORF">SL103_19310</name>
</gene>
<evidence type="ECO:0000256" key="2">
    <source>
        <dbReference type="SAM" id="SignalP"/>
    </source>
</evidence>
<reference evidence="3 4" key="1">
    <citation type="submission" date="2016-09" db="EMBL/GenBank/DDBJ databases">
        <title>Complete genome sequencing of Streptomyces lydicus 103 and metabolic pathways analysis of antibiotic biosynthesis.</title>
        <authorList>
            <person name="Jia N."/>
            <person name="Ding M.-Z."/>
            <person name="Gao F."/>
            <person name="Yuan Y.-J."/>
        </authorList>
    </citation>
    <scope>NUCLEOTIDE SEQUENCE [LARGE SCALE GENOMIC DNA]</scope>
    <source>
        <strain evidence="3 4">103</strain>
    </source>
</reference>
<dbReference type="EMBL" id="CP017157">
    <property type="protein sequence ID" value="AOP48090.1"/>
    <property type="molecule type" value="Genomic_DNA"/>
</dbReference>
<dbReference type="RefSeq" id="WP_069570226.1">
    <property type="nucleotide sequence ID" value="NZ_CP017157.1"/>
</dbReference>
<feature type="compositionally biased region" description="Low complexity" evidence="1">
    <location>
        <begin position="26"/>
        <end position="37"/>
    </location>
</feature>
<evidence type="ECO:0008006" key="5">
    <source>
        <dbReference type="Google" id="ProtNLM"/>
    </source>
</evidence>
<name>A0A1D7VMW6_9ACTN</name>
<keyword evidence="4" id="KW-1185">Reference proteome</keyword>
<organism evidence="3 4">
    <name type="scientific">Streptomyces lydicus</name>
    <dbReference type="NCBI Taxonomy" id="47763"/>
    <lineage>
        <taxon>Bacteria</taxon>
        <taxon>Bacillati</taxon>
        <taxon>Actinomycetota</taxon>
        <taxon>Actinomycetes</taxon>
        <taxon>Kitasatosporales</taxon>
        <taxon>Streptomycetaceae</taxon>
        <taxon>Streptomyces</taxon>
    </lineage>
</organism>
<feature type="signal peptide" evidence="2">
    <location>
        <begin position="1"/>
        <end position="28"/>
    </location>
</feature>
<proteinExistence type="predicted"/>
<sequence length="93" mass="9941">MRNRIAAGLLAAVALVGTVGLGTTQATAAPARAPHQVADQDNAADAPPGWVLRGKYWTHGGCVEAGQDGVQRHHWEEFQCANGALQWVLWTNR</sequence>
<dbReference type="AlphaFoldDB" id="A0A1D7VMW6"/>
<dbReference type="KEGG" id="slc:SL103_19310"/>
<evidence type="ECO:0000256" key="1">
    <source>
        <dbReference type="SAM" id="MobiDB-lite"/>
    </source>
</evidence>
<accession>A0A1D7VMW6</accession>
<dbReference type="Proteomes" id="UP000094094">
    <property type="component" value="Chromosome"/>
</dbReference>
<protein>
    <recommendedName>
        <fullName evidence="5">Chitin-binding type-3 domain-containing protein</fullName>
    </recommendedName>
</protein>
<dbReference type="OrthoDB" id="3541108at2"/>
<keyword evidence="2" id="KW-0732">Signal</keyword>